<keyword evidence="3" id="KW-0489">Methyltransferase</keyword>
<reference evidence="3 4" key="1">
    <citation type="submission" date="2014-07" db="EMBL/GenBank/DDBJ databases">
        <title>Genome of Flavobacterium reichenbachii LMG 25512.</title>
        <authorList>
            <person name="Stropko S.J."/>
            <person name="Pipes S.E."/>
            <person name="Newman J.D."/>
        </authorList>
    </citation>
    <scope>NUCLEOTIDE SEQUENCE [LARGE SCALE GENOMIC DNA]</scope>
    <source>
        <strain evidence="3 4">LMG 25512</strain>
    </source>
</reference>
<dbReference type="RefSeq" id="WP_035683117.1">
    <property type="nucleotide sequence ID" value="NZ_JPRL01000001.1"/>
</dbReference>
<dbReference type="OrthoDB" id="1000417at2"/>
<comment type="caution">
    <text evidence="3">The sequence shown here is derived from an EMBL/GenBank/DDBJ whole genome shotgun (WGS) entry which is preliminary data.</text>
</comment>
<keyword evidence="3" id="KW-0808">Transferase</keyword>
<dbReference type="InterPro" id="IPR041497">
    <property type="entry name" value="Thump-like"/>
</dbReference>
<sequence>MNSSILKQNIQEFITKNSGASVSNLALQKNPFPDVEWILILNQIEAKSKAKEKLPTWFSTENIIYPSKISVEQTSSEKTAAYKASLVSGDTLIDLTGGFGVDDYYFSKKFTSIAHCEINEDLSAIVKHNFEQLKVKNAVFYAQDSTIILEELNKKWDWIYIDPSRRNDSKGKVFMLKDCLPNVPELLDFYFEKSNSILIKTAPLLDLSAGLSELKFVKNIHIIALENEVKELLFEIHNQYSGEITIKTANILKDKTETFDFVLGNDNSFPSYTAPQEFLYEPNAAIMKSGGFDEVSSFFKINKLHKHSHLYTSEQLIDFPGRSFEIEKTISYNKNEMKTELLNQQANVTTRNFPETVENIRKKWKIKNGGNVYCFFTTDKNDNKIVLICRKIT</sequence>
<dbReference type="SUPFAM" id="SSF53335">
    <property type="entry name" value="S-adenosyl-L-methionine-dependent methyltransferases"/>
    <property type="match status" value="1"/>
</dbReference>
<proteinExistence type="predicted"/>
<dbReference type="Pfam" id="PF22013">
    <property type="entry name" value="PG_1098_Fer"/>
    <property type="match status" value="1"/>
</dbReference>
<dbReference type="InterPro" id="IPR054168">
    <property type="entry name" value="PG_1098_Fer"/>
</dbReference>
<dbReference type="Gene3D" id="1.10.10.1110">
    <property type="entry name" value="Methyltransferase PG1098, N-terminal domain"/>
    <property type="match status" value="1"/>
</dbReference>
<name>A0A085ZMA5_9FLAO</name>
<accession>A0A085ZMA5</accession>
<dbReference type="STRING" id="362418.IW19_08605"/>
<dbReference type="AlphaFoldDB" id="A0A085ZMA5"/>
<gene>
    <name evidence="3" type="ORF">IW19_08605</name>
</gene>
<keyword evidence="4" id="KW-1185">Reference proteome</keyword>
<evidence type="ECO:0000259" key="1">
    <source>
        <dbReference type="Pfam" id="PF18096"/>
    </source>
</evidence>
<dbReference type="Pfam" id="PF18096">
    <property type="entry name" value="Thump_like"/>
    <property type="match status" value="1"/>
</dbReference>
<feature type="domain" description="THUMP-like" evidence="1">
    <location>
        <begin position="321"/>
        <end position="391"/>
    </location>
</feature>
<dbReference type="GO" id="GO:0008168">
    <property type="term" value="F:methyltransferase activity"/>
    <property type="evidence" value="ECO:0007669"/>
    <property type="project" value="UniProtKB-KW"/>
</dbReference>
<dbReference type="EMBL" id="JPRL01000001">
    <property type="protein sequence ID" value="KFF05569.1"/>
    <property type="molecule type" value="Genomic_DNA"/>
</dbReference>
<dbReference type="eggNOG" id="COG2265">
    <property type="taxonomic scope" value="Bacteria"/>
</dbReference>
<feature type="domain" description="PG-1098 ferredoxin-like" evidence="2">
    <location>
        <begin position="278"/>
        <end position="320"/>
    </location>
</feature>
<dbReference type="InterPro" id="IPR029063">
    <property type="entry name" value="SAM-dependent_MTases_sf"/>
</dbReference>
<evidence type="ECO:0000259" key="2">
    <source>
        <dbReference type="Pfam" id="PF22013"/>
    </source>
</evidence>
<evidence type="ECO:0000313" key="3">
    <source>
        <dbReference type="EMBL" id="KFF05569.1"/>
    </source>
</evidence>
<organism evidence="3 4">
    <name type="scientific">Flavobacterium reichenbachii</name>
    <dbReference type="NCBI Taxonomy" id="362418"/>
    <lineage>
        <taxon>Bacteria</taxon>
        <taxon>Pseudomonadati</taxon>
        <taxon>Bacteroidota</taxon>
        <taxon>Flavobacteriia</taxon>
        <taxon>Flavobacteriales</taxon>
        <taxon>Flavobacteriaceae</taxon>
        <taxon>Flavobacterium</taxon>
    </lineage>
</organism>
<protein>
    <submittedName>
        <fullName evidence="3">SAM-dependent methyltransferase</fullName>
    </submittedName>
</protein>
<dbReference type="Gene3D" id="3.40.50.150">
    <property type="entry name" value="Vaccinia Virus protein VP39"/>
    <property type="match status" value="1"/>
</dbReference>
<evidence type="ECO:0000313" key="4">
    <source>
        <dbReference type="Proteomes" id="UP000028715"/>
    </source>
</evidence>
<dbReference type="GO" id="GO:0032259">
    <property type="term" value="P:methylation"/>
    <property type="evidence" value="ECO:0007669"/>
    <property type="project" value="UniProtKB-KW"/>
</dbReference>
<dbReference type="Proteomes" id="UP000028715">
    <property type="component" value="Unassembled WGS sequence"/>
</dbReference>